<comment type="subcellular location">
    <subcellularLocation>
        <location evidence="1">Membrane</location>
        <topology evidence="1">Multi-pass membrane protein</topology>
    </subcellularLocation>
</comment>
<feature type="domain" description="RCK N-terminal" evidence="7">
    <location>
        <begin position="287"/>
        <end position="405"/>
    </location>
</feature>
<feature type="transmembrane region" description="Helical" evidence="6">
    <location>
        <begin position="183"/>
        <end position="204"/>
    </location>
</feature>
<dbReference type="PROSITE" id="PS51201">
    <property type="entry name" value="RCK_N"/>
    <property type="match status" value="1"/>
</dbReference>
<dbReference type="SUPFAM" id="SSF81324">
    <property type="entry name" value="Voltage-gated potassium channels"/>
    <property type="match status" value="1"/>
</dbReference>
<dbReference type="GO" id="GO:0006813">
    <property type="term" value="P:potassium ion transport"/>
    <property type="evidence" value="ECO:0007669"/>
    <property type="project" value="InterPro"/>
</dbReference>
<proteinExistence type="predicted"/>
<evidence type="ECO:0000259" key="8">
    <source>
        <dbReference type="PROSITE" id="PS51202"/>
    </source>
</evidence>
<dbReference type="PANTHER" id="PTHR43833">
    <property type="entry name" value="POTASSIUM CHANNEL PROTEIN 2-RELATED-RELATED"/>
    <property type="match status" value="1"/>
</dbReference>
<dbReference type="SUPFAM" id="SSF116726">
    <property type="entry name" value="TrkA C-terminal domain-like"/>
    <property type="match status" value="1"/>
</dbReference>
<evidence type="ECO:0000256" key="5">
    <source>
        <dbReference type="ARBA" id="ARBA00029579"/>
    </source>
</evidence>
<evidence type="ECO:0000313" key="9">
    <source>
        <dbReference type="EMBL" id="SFV59086.1"/>
    </source>
</evidence>
<dbReference type="EMBL" id="FPHE01000088">
    <property type="protein sequence ID" value="SFV59086.1"/>
    <property type="molecule type" value="Genomic_DNA"/>
</dbReference>
<dbReference type="AlphaFoldDB" id="A0A1W1C003"/>
<dbReference type="GO" id="GO:0016020">
    <property type="term" value="C:membrane"/>
    <property type="evidence" value="ECO:0007669"/>
    <property type="project" value="UniProtKB-SubCell"/>
</dbReference>
<dbReference type="InterPro" id="IPR003148">
    <property type="entry name" value="RCK_N"/>
</dbReference>
<feature type="transmembrane region" description="Helical" evidence="6">
    <location>
        <begin position="70"/>
        <end position="90"/>
    </location>
</feature>
<feature type="transmembrane region" description="Helical" evidence="6">
    <location>
        <begin position="40"/>
        <end position="58"/>
    </location>
</feature>
<keyword evidence="3 6" id="KW-1133">Transmembrane helix</keyword>
<feature type="transmembrane region" description="Helical" evidence="6">
    <location>
        <begin position="211"/>
        <end position="231"/>
    </location>
</feature>
<feature type="transmembrane region" description="Helical" evidence="6">
    <location>
        <begin position="243"/>
        <end position="268"/>
    </location>
</feature>
<dbReference type="PROSITE" id="PS51202">
    <property type="entry name" value="RCK_C"/>
    <property type="match status" value="1"/>
</dbReference>
<dbReference type="GO" id="GO:0005216">
    <property type="term" value="F:monoatomic ion channel activity"/>
    <property type="evidence" value="ECO:0007669"/>
    <property type="project" value="InterPro"/>
</dbReference>
<dbReference type="InterPro" id="IPR006037">
    <property type="entry name" value="RCK_C"/>
</dbReference>
<dbReference type="InterPro" id="IPR036721">
    <property type="entry name" value="RCK_C_sf"/>
</dbReference>
<dbReference type="GO" id="GO:0008324">
    <property type="term" value="F:monoatomic cation transmembrane transporter activity"/>
    <property type="evidence" value="ECO:0007669"/>
    <property type="project" value="InterPro"/>
</dbReference>
<name>A0A1W1C003_9ZZZZ</name>
<feature type="transmembrane region" description="Helical" evidence="6">
    <location>
        <begin position="126"/>
        <end position="145"/>
    </location>
</feature>
<dbReference type="Gene3D" id="3.40.50.720">
    <property type="entry name" value="NAD(P)-binding Rossmann-like Domain"/>
    <property type="match status" value="1"/>
</dbReference>
<evidence type="ECO:0000256" key="3">
    <source>
        <dbReference type="ARBA" id="ARBA00022989"/>
    </source>
</evidence>
<dbReference type="SUPFAM" id="SSF51735">
    <property type="entry name" value="NAD(P)-binding Rossmann-fold domains"/>
    <property type="match status" value="1"/>
</dbReference>
<evidence type="ECO:0000256" key="2">
    <source>
        <dbReference type="ARBA" id="ARBA00022692"/>
    </source>
</evidence>
<evidence type="ECO:0000259" key="7">
    <source>
        <dbReference type="PROSITE" id="PS51201"/>
    </source>
</evidence>
<evidence type="ECO:0000256" key="6">
    <source>
        <dbReference type="SAM" id="Phobius"/>
    </source>
</evidence>
<sequence length="517" mass="60553">MINRLIIKLAFFLHHSKRYKIVKKLFYNLLQNSDYSYKKYFDSFMIILILLSVGILVYEVKHPVSDWVDYFDFYIVSFIFLFEYLARVWVYNDWNREVVSEYSESKFLNRPFSLWRPTKKILKDKLTYLLTPSAIIDLLAILPAYRPLRVLRVFILFRVFKLLRYSKSIRHFMEVLGTKQFELVTLLFLLLFIVFSAGIAIYIFEERANENISSLFDAFYWALITISSVGYGDISPVTTAGRIISMMIIIAGIAMISFVTSVIVSSFSEKLTELKGNRLIENINKYDEFTILCGYGQMSRMFLHNYAKEYGKRYIIIEKDKIKVDRAIKDGYQVICDDASSYELMERFNIKYAKITLLVLTKSDIENVYITLNAKSLSRNIKVLTRATNNRIAKKCKLAGADHVILPNILANKMLLIAITQPVMYNAVYAMLTGKHLAQIDEISLYYHQKLLGKRVIDIDFKGHKLLFIGLESKKEGRFVFNPPRERLIEEDDILLIMGRRGSIEYFKEMYKEIKYV</sequence>
<reference evidence="9" key="1">
    <citation type="submission" date="2016-10" db="EMBL/GenBank/DDBJ databases">
        <authorList>
            <person name="de Groot N.N."/>
        </authorList>
    </citation>
    <scope>NUCLEOTIDE SEQUENCE</scope>
</reference>
<protein>
    <recommendedName>
        <fullName evidence="5">BK channel</fullName>
    </recommendedName>
</protein>
<dbReference type="PRINTS" id="PR00169">
    <property type="entry name" value="KCHANNEL"/>
</dbReference>
<dbReference type="InterPro" id="IPR050721">
    <property type="entry name" value="Trk_Ktr_HKT_K-transport"/>
</dbReference>
<dbReference type="InterPro" id="IPR005821">
    <property type="entry name" value="Ion_trans_dom"/>
</dbReference>
<dbReference type="Gene3D" id="3.30.70.1450">
    <property type="entry name" value="Regulator of K+ conductance, C-terminal domain"/>
    <property type="match status" value="1"/>
</dbReference>
<accession>A0A1W1C003</accession>
<organism evidence="9">
    <name type="scientific">hydrothermal vent metagenome</name>
    <dbReference type="NCBI Taxonomy" id="652676"/>
    <lineage>
        <taxon>unclassified sequences</taxon>
        <taxon>metagenomes</taxon>
        <taxon>ecological metagenomes</taxon>
    </lineage>
</organism>
<gene>
    <name evidence="9" type="ORF">MNB_SV-12-1277</name>
</gene>
<keyword evidence="2 6" id="KW-0812">Transmembrane</keyword>
<dbReference type="InterPro" id="IPR036291">
    <property type="entry name" value="NAD(P)-bd_dom_sf"/>
</dbReference>
<dbReference type="PANTHER" id="PTHR43833:SF9">
    <property type="entry name" value="POTASSIUM CHANNEL PROTEIN YUGO-RELATED"/>
    <property type="match status" value="1"/>
</dbReference>
<keyword evidence="4 6" id="KW-0472">Membrane</keyword>
<evidence type="ECO:0000256" key="4">
    <source>
        <dbReference type="ARBA" id="ARBA00023136"/>
    </source>
</evidence>
<dbReference type="Pfam" id="PF02254">
    <property type="entry name" value="TrkA_N"/>
    <property type="match status" value="1"/>
</dbReference>
<dbReference type="Pfam" id="PF00520">
    <property type="entry name" value="Ion_trans"/>
    <property type="match status" value="1"/>
</dbReference>
<evidence type="ECO:0000256" key="1">
    <source>
        <dbReference type="ARBA" id="ARBA00004141"/>
    </source>
</evidence>
<dbReference type="Gene3D" id="1.10.287.70">
    <property type="match status" value="1"/>
</dbReference>
<feature type="domain" description="RCK C-terminal" evidence="8">
    <location>
        <begin position="428"/>
        <end position="513"/>
    </location>
</feature>